<evidence type="ECO:0000256" key="4">
    <source>
        <dbReference type="ARBA" id="ARBA00023136"/>
    </source>
</evidence>
<name>A0AAV3ZK45_9GAST</name>
<feature type="transmembrane region" description="Helical" evidence="5">
    <location>
        <begin position="307"/>
        <end position="328"/>
    </location>
</feature>
<feature type="domain" description="G-protein coupled receptors family 1 profile" evidence="6">
    <location>
        <begin position="48"/>
        <end position="324"/>
    </location>
</feature>
<dbReference type="InterPro" id="IPR000276">
    <property type="entry name" value="GPCR_Rhodpsn"/>
</dbReference>
<feature type="transmembrane region" description="Helical" evidence="5">
    <location>
        <begin position="67"/>
        <end position="93"/>
    </location>
</feature>
<keyword evidence="2 5" id="KW-0812">Transmembrane</keyword>
<evidence type="ECO:0000313" key="8">
    <source>
        <dbReference type="Proteomes" id="UP000735302"/>
    </source>
</evidence>
<keyword evidence="4 5" id="KW-0472">Membrane</keyword>
<feature type="transmembrane region" description="Helical" evidence="5">
    <location>
        <begin position="266"/>
        <end position="287"/>
    </location>
</feature>
<evidence type="ECO:0000259" key="6">
    <source>
        <dbReference type="PROSITE" id="PS50262"/>
    </source>
</evidence>
<protein>
    <submittedName>
        <fullName evidence="7">FMRFamide receptor</fullName>
    </submittedName>
</protein>
<dbReference type="PANTHER" id="PTHR46641:SF2">
    <property type="entry name" value="FMRFAMIDE RECEPTOR"/>
    <property type="match status" value="1"/>
</dbReference>
<comment type="caution">
    <text evidence="7">The sequence shown here is derived from an EMBL/GenBank/DDBJ whole genome shotgun (WGS) entry which is preliminary data.</text>
</comment>
<dbReference type="AlphaFoldDB" id="A0AAV3ZK45"/>
<dbReference type="Gene3D" id="1.20.1070.10">
    <property type="entry name" value="Rhodopsin 7-helix transmembrane proteins"/>
    <property type="match status" value="1"/>
</dbReference>
<comment type="subcellular location">
    <subcellularLocation>
        <location evidence="1">Membrane</location>
    </subcellularLocation>
</comment>
<keyword evidence="3 5" id="KW-1133">Transmembrane helix</keyword>
<dbReference type="PRINTS" id="PR00237">
    <property type="entry name" value="GPCRRHODOPSN"/>
</dbReference>
<feature type="transmembrane region" description="Helical" evidence="5">
    <location>
        <begin position="113"/>
        <end position="134"/>
    </location>
</feature>
<reference evidence="7 8" key="1">
    <citation type="journal article" date="2021" name="Elife">
        <title>Chloroplast acquisition without the gene transfer in kleptoplastic sea slugs, Plakobranchus ocellatus.</title>
        <authorList>
            <person name="Maeda T."/>
            <person name="Takahashi S."/>
            <person name="Yoshida T."/>
            <person name="Shimamura S."/>
            <person name="Takaki Y."/>
            <person name="Nagai Y."/>
            <person name="Toyoda A."/>
            <person name="Suzuki Y."/>
            <person name="Arimoto A."/>
            <person name="Ishii H."/>
            <person name="Satoh N."/>
            <person name="Nishiyama T."/>
            <person name="Hasebe M."/>
            <person name="Maruyama T."/>
            <person name="Minagawa J."/>
            <person name="Obokata J."/>
            <person name="Shigenobu S."/>
        </authorList>
    </citation>
    <scope>NUCLEOTIDE SEQUENCE [LARGE SCALE GENOMIC DNA]</scope>
</reference>
<dbReference type="Pfam" id="PF00001">
    <property type="entry name" value="7tm_1"/>
    <property type="match status" value="1"/>
</dbReference>
<evidence type="ECO:0000313" key="7">
    <source>
        <dbReference type="EMBL" id="GFN94728.1"/>
    </source>
</evidence>
<dbReference type="GO" id="GO:0016020">
    <property type="term" value="C:membrane"/>
    <property type="evidence" value="ECO:0007669"/>
    <property type="project" value="UniProtKB-SubCell"/>
</dbReference>
<keyword evidence="8" id="KW-1185">Reference proteome</keyword>
<keyword evidence="7" id="KW-0675">Receptor</keyword>
<feature type="transmembrane region" description="Helical" evidence="5">
    <location>
        <begin position="155"/>
        <end position="175"/>
    </location>
</feature>
<dbReference type="InterPro" id="IPR052954">
    <property type="entry name" value="GPCR-Ligand_Int"/>
</dbReference>
<dbReference type="GO" id="GO:0004930">
    <property type="term" value="F:G protein-coupled receptor activity"/>
    <property type="evidence" value="ECO:0007669"/>
    <property type="project" value="InterPro"/>
</dbReference>
<organism evidence="7 8">
    <name type="scientific">Plakobranchus ocellatus</name>
    <dbReference type="NCBI Taxonomy" id="259542"/>
    <lineage>
        <taxon>Eukaryota</taxon>
        <taxon>Metazoa</taxon>
        <taxon>Spiralia</taxon>
        <taxon>Lophotrochozoa</taxon>
        <taxon>Mollusca</taxon>
        <taxon>Gastropoda</taxon>
        <taxon>Heterobranchia</taxon>
        <taxon>Euthyneura</taxon>
        <taxon>Panpulmonata</taxon>
        <taxon>Sacoglossa</taxon>
        <taxon>Placobranchoidea</taxon>
        <taxon>Plakobranchidae</taxon>
        <taxon>Plakobranchus</taxon>
    </lineage>
</organism>
<dbReference type="Proteomes" id="UP000735302">
    <property type="component" value="Unassembled WGS sequence"/>
</dbReference>
<sequence length="404" mass="45204">MEAMNMSTAPPYYETLEDLYPDSDAIIDVWYWMVGVAGSIIGCLGITCNVLSLGVLTSREMRTTANLYLTVLAVYDLLFVISSTMFVSIEYFHFGLTGKSDYYYKLANPSLPFADAFLNTSITGSVYTTILLSVDRAIGLSRPLQWPRMCTKRRVKIALTLVLLWAVVLNVPLMIQYRWIEAPPNATGTYYTVESYYAKTFFHEQIYLNVINPIFDSALPLLAIVIANIVIARALHMRHRNSSSIRASSHGSGKTGKDASRITAQVVFISLMTAVTRVLRVMMFVIMEYHDTIHVNFCPLYCGVVAALAHFSNICNATVNFFCFCYFGPKYRACFLKKYGCLKLMEMKTNRQFSLSNGGNSRRTYISGSSTKSCVTKINSVRYSGDGAAKESEEEAAVFTISRA</sequence>
<evidence type="ECO:0000256" key="1">
    <source>
        <dbReference type="ARBA" id="ARBA00004370"/>
    </source>
</evidence>
<evidence type="ECO:0000256" key="5">
    <source>
        <dbReference type="SAM" id="Phobius"/>
    </source>
</evidence>
<feature type="transmembrane region" description="Helical" evidence="5">
    <location>
        <begin position="29"/>
        <end position="55"/>
    </location>
</feature>
<dbReference type="SUPFAM" id="SSF81321">
    <property type="entry name" value="Family A G protein-coupled receptor-like"/>
    <property type="match status" value="1"/>
</dbReference>
<dbReference type="CDD" id="cd14978">
    <property type="entry name" value="7tmA_FMRFamide_R-like"/>
    <property type="match status" value="1"/>
</dbReference>
<dbReference type="PROSITE" id="PS50262">
    <property type="entry name" value="G_PROTEIN_RECEP_F1_2"/>
    <property type="match status" value="1"/>
</dbReference>
<evidence type="ECO:0000256" key="2">
    <source>
        <dbReference type="ARBA" id="ARBA00022692"/>
    </source>
</evidence>
<dbReference type="InterPro" id="IPR017452">
    <property type="entry name" value="GPCR_Rhodpsn_7TM"/>
</dbReference>
<dbReference type="PANTHER" id="PTHR46641">
    <property type="entry name" value="FMRFAMIDE RECEPTOR-RELATED"/>
    <property type="match status" value="1"/>
</dbReference>
<proteinExistence type="predicted"/>
<gene>
    <name evidence="7" type="ORF">PoB_002123400</name>
</gene>
<evidence type="ECO:0000256" key="3">
    <source>
        <dbReference type="ARBA" id="ARBA00022989"/>
    </source>
</evidence>
<dbReference type="EMBL" id="BLXT01002468">
    <property type="protein sequence ID" value="GFN94728.1"/>
    <property type="molecule type" value="Genomic_DNA"/>
</dbReference>
<feature type="transmembrane region" description="Helical" evidence="5">
    <location>
        <begin position="217"/>
        <end position="236"/>
    </location>
</feature>
<accession>A0AAV3ZK45</accession>